<feature type="repeat" description="PPR" evidence="3">
    <location>
        <begin position="598"/>
        <end position="632"/>
    </location>
</feature>
<protein>
    <recommendedName>
        <fullName evidence="5">Smr domain-containing protein</fullName>
    </recommendedName>
</protein>
<sequence>MRAAMATRGARVTARASRKNRRATSRDDDDEGDALASYETTYDEDDDDDGSSAAASNGTRAYAGVATRRGWARDGLEIVEGPRGEVTTRRSGDEDFDAAGDGSGFDGAANGSRRGWRRATGDNGSGRRNGGLSSSYGALERALRSDDDEKSTSAAWDANDAMWAVDGAVMLRAADTGDAPEAISALQRMKKAGERNGVAVPLAFYNMTLRACKRSRPPASADATRLLREMREHGPGPDAKTYHEVIAAYARAIEWKLAEQTFEEMKRDFRGRGPTWHPSVRVYTSLISAYGKGGQFEKASELFESLFASSHVQLDTGVYNALLSAAVNSGRYKDAAAVFERMQTEGVRRNVTTYNGMLQSLGRQRRIRDMENMSQSMQRAGVMPNETTYSVLITAHGNSGNIDRALELLHQVIIAPRLHATAVIFNSALGACVKAGNLEGTQRVLRVMETEGVRSTLVTYNTLLMEASAERDWVRATKIYKELLLSGFAPDTITLDCLCGIEKLQACREERLREEIKRAELEGIDLPEFERTCDVSDSPVGNLPVLIRALADDRELEEVPGWRGFVSDALLRVLHVNNEYAEVEDTFNYMLTSDVTRTVHTYNSLLISYEARKEWQKAGEAMTQMTSEGIVPNALTFDALIDVCEEMGQWDRATTWLEQAQAAGHFQCEDDLGVLDLHRIRSAGTAQCVLRWWLRRMRQRALAPLDVRAAGKGTRALVSGLKNKSEMPIDIRDLPEEIQVVTGWGKHSTVYGHSPVKERTIATLSRLDSPFEVPSHNIGCLVADRGAVRTWLLRDELFSLIRFLGGNRDALKRNFNPASGPARTAAK</sequence>
<dbReference type="Pfam" id="PF17177">
    <property type="entry name" value="PPR_long"/>
    <property type="match status" value="1"/>
</dbReference>
<dbReference type="Pfam" id="PF13812">
    <property type="entry name" value="PPR_3"/>
    <property type="match status" value="2"/>
</dbReference>
<dbReference type="PROSITE" id="PS50828">
    <property type="entry name" value="SMR"/>
    <property type="match status" value="1"/>
</dbReference>
<feature type="repeat" description="PPR" evidence="3">
    <location>
        <begin position="456"/>
        <end position="490"/>
    </location>
</feature>
<dbReference type="InterPro" id="IPR002885">
    <property type="entry name" value="PPR_rpt"/>
</dbReference>
<feature type="compositionally biased region" description="Basic and acidic residues" evidence="4">
    <location>
        <begin position="82"/>
        <end position="93"/>
    </location>
</feature>
<proteinExistence type="inferred from homology"/>
<accession>A0A7R9XRR2</accession>
<feature type="region of interest" description="Disordered" evidence="4">
    <location>
        <begin position="82"/>
        <end position="134"/>
    </location>
</feature>
<feature type="repeat" description="PPR" evidence="3">
    <location>
        <begin position="421"/>
        <end position="455"/>
    </location>
</feature>
<name>A0A7R9XRR2_9CHLO</name>
<evidence type="ECO:0000256" key="1">
    <source>
        <dbReference type="ARBA" id="ARBA00007626"/>
    </source>
</evidence>
<dbReference type="InterPro" id="IPR011990">
    <property type="entry name" value="TPR-like_helical_dom_sf"/>
</dbReference>
<feature type="repeat" description="PPR" evidence="3">
    <location>
        <begin position="238"/>
        <end position="268"/>
    </location>
</feature>
<gene>
    <name evidence="6" type="ORF">OLUC0939_LOCUS5499</name>
</gene>
<organism evidence="6">
    <name type="scientific">Ostreococcus sp. 'lucimarinus'</name>
    <dbReference type="NCBI Taxonomy" id="242159"/>
    <lineage>
        <taxon>Eukaryota</taxon>
        <taxon>Viridiplantae</taxon>
        <taxon>Chlorophyta</taxon>
        <taxon>Mamiellophyceae</taxon>
        <taxon>Mamiellales</taxon>
        <taxon>Bathycoccaceae</taxon>
        <taxon>Ostreococcus</taxon>
    </lineage>
</organism>
<feature type="compositionally biased region" description="Acidic residues" evidence="4">
    <location>
        <begin position="41"/>
        <end position="50"/>
    </location>
</feature>
<dbReference type="InterPro" id="IPR033443">
    <property type="entry name" value="PROP1-like_PPR_dom"/>
</dbReference>
<evidence type="ECO:0000259" key="5">
    <source>
        <dbReference type="PROSITE" id="PS50828"/>
    </source>
</evidence>
<comment type="similarity">
    <text evidence="1">Belongs to the PPR family. P subfamily.</text>
</comment>
<dbReference type="NCBIfam" id="TIGR00756">
    <property type="entry name" value="PPR"/>
    <property type="match status" value="4"/>
</dbReference>
<feature type="region of interest" description="Disordered" evidence="4">
    <location>
        <begin position="1"/>
        <end position="58"/>
    </location>
</feature>
<feature type="repeat" description="PPR" evidence="3">
    <location>
        <begin position="315"/>
        <end position="349"/>
    </location>
</feature>
<dbReference type="Pfam" id="PF13041">
    <property type="entry name" value="PPR_2"/>
    <property type="match status" value="1"/>
</dbReference>
<feature type="repeat" description="PPR" evidence="3">
    <location>
        <begin position="350"/>
        <end position="384"/>
    </location>
</feature>
<dbReference type="PANTHER" id="PTHR47447">
    <property type="entry name" value="OS03G0856100 PROTEIN"/>
    <property type="match status" value="1"/>
</dbReference>
<dbReference type="PANTHER" id="PTHR47447:SF17">
    <property type="entry name" value="OS12G0638900 PROTEIN"/>
    <property type="match status" value="1"/>
</dbReference>
<evidence type="ECO:0000256" key="4">
    <source>
        <dbReference type="SAM" id="MobiDB-lite"/>
    </source>
</evidence>
<reference evidence="6" key="1">
    <citation type="submission" date="2021-01" db="EMBL/GenBank/DDBJ databases">
        <authorList>
            <person name="Corre E."/>
            <person name="Pelletier E."/>
            <person name="Niang G."/>
            <person name="Scheremetjew M."/>
            <person name="Finn R."/>
            <person name="Kale V."/>
            <person name="Holt S."/>
            <person name="Cochrane G."/>
            <person name="Meng A."/>
            <person name="Brown T."/>
            <person name="Cohen L."/>
        </authorList>
    </citation>
    <scope>NUCLEOTIDE SEQUENCE</scope>
    <source>
        <strain evidence="6">Clade-A-BCC118000</strain>
    </source>
</reference>
<dbReference type="InterPro" id="IPR002625">
    <property type="entry name" value="Smr_dom"/>
</dbReference>
<evidence type="ECO:0000313" key="6">
    <source>
        <dbReference type="EMBL" id="CAD8224759.1"/>
    </source>
</evidence>
<evidence type="ECO:0000256" key="2">
    <source>
        <dbReference type="ARBA" id="ARBA00022737"/>
    </source>
</evidence>
<dbReference type="Gene3D" id="1.25.40.10">
    <property type="entry name" value="Tetratricopeptide repeat domain"/>
    <property type="match status" value="4"/>
</dbReference>
<evidence type="ECO:0000256" key="3">
    <source>
        <dbReference type="PROSITE-ProRule" id="PRU00708"/>
    </source>
</evidence>
<feature type="domain" description="Smr" evidence="5">
    <location>
        <begin position="732"/>
        <end position="786"/>
    </location>
</feature>
<feature type="repeat" description="PPR" evidence="3">
    <location>
        <begin position="279"/>
        <end position="313"/>
    </location>
</feature>
<dbReference type="EMBL" id="HBDX01006411">
    <property type="protein sequence ID" value="CAD8224759.1"/>
    <property type="molecule type" value="Transcribed_RNA"/>
</dbReference>
<dbReference type="PROSITE" id="PS51375">
    <property type="entry name" value="PPR"/>
    <property type="match status" value="7"/>
</dbReference>
<dbReference type="AlphaFoldDB" id="A0A7R9XRR2"/>
<keyword evidence="2" id="KW-0677">Repeat</keyword>